<feature type="repeat" description="WD" evidence="3">
    <location>
        <begin position="913"/>
        <end position="954"/>
    </location>
</feature>
<gene>
    <name evidence="5" type="ORF">K443DRAFT_105698</name>
</gene>
<dbReference type="CDD" id="cd00200">
    <property type="entry name" value="WD40"/>
    <property type="match status" value="2"/>
</dbReference>
<dbReference type="Gene3D" id="1.20.930.20">
    <property type="entry name" value="Adaptor protein Cbl, N-terminal domain"/>
    <property type="match status" value="1"/>
</dbReference>
<dbReference type="InterPro" id="IPR056884">
    <property type="entry name" value="NPHP3-like_N"/>
</dbReference>
<organism evidence="5 6">
    <name type="scientific">Laccaria amethystina LaAM-08-1</name>
    <dbReference type="NCBI Taxonomy" id="1095629"/>
    <lineage>
        <taxon>Eukaryota</taxon>
        <taxon>Fungi</taxon>
        <taxon>Dikarya</taxon>
        <taxon>Basidiomycota</taxon>
        <taxon>Agaricomycotina</taxon>
        <taxon>Agaricomycetes</taxon>
        <taxon>Agaricomycetidae</taxon>
        <taxon>Agaricales</taxon>
        <taxon>Agaricineae</taxon>
        <taxon>Hydnangiaceae</taxon>
        <taxon>Laccaria</taxon>
    </lineage>
</organism>
<dbReference type="Gene3D" id="3.40.50.300">
    <property type="entry name" value="P-loop containing nucleotide triphosphate hydrolases"/>
    <property type="match status" value="1"/>
</dbReference>
<dbReference type="Proteomes" id="UP000054477">
    <property type="component" value="Unassembled WGS sequence"/>
</dbReference>
<feature type="repeat" description="WD" evidence="3">
    <location>
        <begin position="1163"/>
        <end position="1204"/>
    </location>
</feature>
<dbReference type="InterPro" id="IPR036537">
    <property type="entry name" value="Adaptor_Cbl_N_dom_sf"/>
</dbReference>
<dbReference type="InterPro" id="IPR019775">
    <property type="entry name" value="WD40_repeat_CS"/>
</dbReference>
<evidence type="ECO:0000256" key="2">
    <source>
        <dbReference type="ARBA" id="ARBA00022737"/>
    </source>
</evidence>
<dbReference type="EMBL" id="KN838693">
    <property type="protein sequence ID" value="KIJ97428.1"/>
    <property type="molecule type" value="Genomic_DNA"/>
</dbReference>
<keyword evidence="2" id="KW-0677">Repeat</keyword>
<dbReference type="InterPro" id="IPR015943">
    <property type="entry name" value="WD40/YVTN_repeat-like_dom_sf"/>
</dbReference>
<dbReference type="Pfam" id="PF24883">
    <property type="entry name" value="NPHP3_N"/>
    <property type="match status" value="1"/>
</dbReference>
<dbReference type="SMART" id="SM00320">
    <property type="entry name" value="WD40"/>
    <property type="match status" value="13"/>
</dbReference>
<dbReference type="GO" id="GO:0007166">
    <property type="term" value="P:cell surface receptor signaling pathway"/>
    <property type="evidence" value="ECO:0007669"/>
    <property type="project" value="InterPro"/>
</dbReference>
<evidence type="ECO:0000256" key="1">
    <source>
        <dbReference type="ARBA" id="ARBA00022574"/>
    </source>
</evidence>
<dbReference type="Gene3D" id="2.130.10.10">
    <property type="entry name" value="YVTN repeat-like/Quinoprotein amine dehydrogenase"/>
    <property type="match status" value="7"/>
</dbReference>
<dbReference type="STRING" id="1095629.A0A0C9X7W0"/>
<feature type="repeat" description="WD" evidence="3">
    <location>
        <begin position="1335"/>
        <end position="1376"/>
    </location>
</feature>
<dbReference type="OrthoDB" id="538223at2759"/>
<feature type="repeat" description="WD" evidence="3">
    <location>
        <begin position="956"/>
        <end position="997"/>
    </location>
</feature>
<dbReference type="InterPro" id="IPR011047">
    <property type="entry name" value="Quinoprotein_ADH-like_sf"/>
</dbReference>
<dbReference type="InterPro" id="IPR036322">
    <property type="entry name" value="WD40_repeat_dom_sf"/>
</dbReference>
<dbReference type="PROSITE" id="PS00678">
    <property type="entry name" value="WD_REPEATS_1"/>
    <property type="match status" value="13"/>
</dbReference>
<keyword evidence="1 3" id="KW-0853">WD repeat</keyword>
<dbReference type="SUPFAM" id="SSF50978">
    <property type="entry name" value="WD40 repeat-like"/>
    <property type="match status" value="1"/>
</dbReference>
<dbReference type="PANTHER" id="PTHR19879:SF9">
    <property type="entry name" value="TRANSCRIPTION INITIATION FACTOR TFIID SUBUNIT 5"/>
    <property type="match status" value="1"/>
</dbReference>
<dbReference type="InterPro" id="IPR027417">
    <property type="entry name" value="P-loop_NTPase"/>
</dbReference>
<dbReference type="InterPro" id="IPR020472">
    <property type="entry name" value="WD40_PAC1"/>
</dbReference>
<sequence length="1494" mass="165848">MNANTTIDTNDINNNSNMNTTGLNPMENDLLQAISGGGLSALEVVNASGDAFPPLKAAVVEALAIIGIVKKFNTNKKDWATFSESLIEKIDEIVQATYQYNENHVPLTLQPNFKNLKGILDYLKEDVIKIQQQNTWRRFPNFKKDQEQIVGLQVKLNALPNFQACLSVEEISQEPNAKRDVWEDSILTESNKDNMSIKRRNVGERPTTTGAVPQINVSTQVHDFQINDSVFYSANTININDNRELQAKIADTVDQPNVEKWLQELKAPSHGKVRDRCMPGTREDVLTCIKTWLDDLNKPNIFWLSGSPGSGKTTIASTVVADFDCFSGQFFFCRDEAELWDPDNLWRRIALDLSLGSNDLRKSIAQGLETQKANIRGLDISMQFEHLIAKPLQQVCGTSVKPLLIVVDALDECDSYEKLLPSLVSWSHLPKSLKLLITSRNHHNIQTRLRYVSVHHNLNTGHGVSTQTSDDLEKYLIARFSEVTGLPPKWPGPAKVSFLVRKAAGLFLWAKSAIDFILHNGGDPEERLNIISADSGEGIDVVDSLYHQVISVALQGLRKPEETGLKLVLGSIVIAKNPLRIKDLTELLGVKDAWLNSIIGQLSPILSISNASYLHICHQSVADFLRDSERSQDLWVDPQLYSLRFAGSCLKLMNAKLKFNFFDLKTSHILNKDIPELNDHIKSVKSTALDHASYFWASYLKKDCDKSLQLEVQAAMEKFLMVHLLHWLEIMSLMGTVNHAAQLLLSAANWSQALKPSLSDFAKDANRFVMEFLEPITLAAPHIYLSALPFAPQNSKVSMHFLKLFQKTLTVKMGQMEHWSGKCFLRLADHNDCVTSVAFSPDGRHIISGSYDKTVRVWDVQTGQSIMDPLKGHDDCVTSVAFSPDGRHIASGSDDKTVRLWDAQTGQSIMDPLKGHSRYVTSVAFSFDGRNIVSGSYDETVRVWDVQTGQSVMDPLNGHYDWVTSVAFSPDGRHIVSGSNDKTVRVWDAQTGQSVMDPLKGHDNWLTSVAFSPDGRHIVSGSDDKTVRVWDAQTGQSVMDPLKGHGCSVTSVIFSPDGRQIVSGSYDKTVRVWDAQTVAFSPDGRHIVSGSIDRTVRVWDAQTVAFSPDSKHIVSGSYDKIVRVWDTQTVVFSPDGRHIVSGSYDKIVRVWNAQTGQSVVDPLKGHGRSVTSVAFSPDGRYIVSGSDDKTVRLWDAQTGQSVMDPLKGHGRSVTSVAFSPDGRQIVSGSYDKTVRVWDVQTGQSTMDPLEGHDHHVTSVVFSPDGRHIISGSGDKNVRVWDAQTGQSVMDPLKGHDNWLTSVAFSPDGRHIVSGSGDKTARVWDAQTGQSVMDPLKGHDGWVTSVAFSPDGRYIVSGSDDKTVRVWDAQIAQTITDPFKVSCLSTCSTSSTLAISPMLPTHPEDGNNIDMSDSYKTIFCCSYDIPLLKFSHLNGNWIMLPDDTYLLWMPHQNKSGLFWPRTTSVIGCTPTSLDFKNFVHGIHWSQCFSSLHDHI</sequence>
<feature type="repeat" description="WD" evidence="3">
    <location>
        <begin position="870"/>
        <end position="911"/>
    </location>
</feature>
<evidence type="ECO:0000256" key="3">
    <source>
        <dbReference type="PROSITE-ProRule" id="PRU00221"/>
    </source>
</evidence>
<dbReference type="PANTHER" id="PTHR19879">
    <property type="entry name" value="TRANSCRIPTION INITIATION FACTOR TFIID"/>
    <property type="match status" value="1"/>
</dbReference>
<feature type="domain" description="Nephrocystin 3-like N-terminal" evidence="4">
    <location>
        <begin position="289"/>
        <end position="440"/>
    </location>
</feature>
<dbReference type="SUPFAM" id="SSF52540">
    <property type="entry name" value="P-loop containing nucleoside triphosphate hydrolases"/>
    <property type="match status" value="1"/>
</dbReference>
<dbReference type="SUPFAM" id="SSF50998">
    <property type="entry name" value="Quinoprotein alcohol dehydrogenase-like"/>
    <property type="match status" value="1"/>
</dbReference>
<proteinExistence type="predicted"/>
<evidence type="ECO:0000313" key="5">
    <source>
        <dbReference type="EMBL" id="KIJ97428.1"/>
    </source>
</evidence>
<dbReference type="PRINTS" id="PR00320">
    <property type="entry name" value="GPROTEINBRPT"/>
</dbReference>
<feature type="repeat" description="WD" evidence="3">
    <location>
        <begin position="1292"/>
        <end position="1333"/>
    </location>
</feature>
<reference evidence="6" key="2">
    <citation type="submission" date="2015-01" db="EMBL/GenBank/DDBJ databases">
        <title>Evolutionary Origins and Diversification of the Mycorrhizal Mutualists.</title>
        <authorList>
            <consortium name="DOE Joint Genome Institute"/>
            <consortium name="Mycorrhizal Genomics Consortium"/>
            <person name="Kohler A."/>
            <person name="Kuo A."/>
            <person name="Nagy L.G."/>
            <person name="Floudas D."/>
            <person name="Copeland A."/>
            <person name="Barry K.W."/>
            <person name="Cichocki N."/>
            <person name="Veneault-Fourrey C."/>
            <person name="LaButti K."/>
            <person name="Lindquist E.A."/>
            <person name="Lipzen A."/>
            <person name="Lundell T."/>
            <person name="Morin E."/>
            <person name="Murat C."/>
            <person name="Riley R."/>
            <person name="Ohm R."/>
            <person name="Sun H."/>
            <person name="Tunlid A."/>
            <person name="Henrissat B."/>
            <person name="Grigoriev I.V."/>
            <person name="Hibbett D.S."/>
            <person name="Martin F."/>
        </authorList>
    </citation>
    <scope>NUCLEOTIDE SEQUENCE [LARGE SCALE GENOMIC DNA]</scope>
    <source>
        <strain evidence="6">LaAM-08-1</strain>
    </source>
</reference>
<dbReference type="InterPro" id="IPR059179">
    <property type="entry name" value="MLKL-like_MCAfunc"/>
</dbReference>
<feature type="repeat" description="WD" evidence="3">
    <location>
        <begin position="1129"/>
        <end position="1161"/>
    </location>
</feature>
<feature type="repeat" description="WD" evidence="3">
    <location>
        <begin position="1206"/>
        <end position="1247"/>
    </location>
</feature>
<feature type="repeat" description="WD" evidence="3">
    <location>
        <begin position="1078"/>
        <end position="1103"/>
    </location>
</feature>
<feature type="repeat" description="WD" evidence="3">
    <location>
        <begin position="1042"/>
        <end position="1077"/>
    </location>
</feature>
<dbReference type="HOGENOM" id="CLU_000288_6_3_1"/>
<feature type="repeat" description="WD" evidence="3">
    <location>
        <begin position="1249"/>
        <end position="1290"/>
    </location>
</feature>
<name>A0A0C9X7W0_9AGAR</name>
<keyword evidence="6" id="KW-1185">Reference proteome</keyword>
<feature type="repeat" description="WD" evidence="3">
    <location>
        <begin position="827"/>
        <end position="868"/>
    </location>
</feature>
<feature type="repeat" description="WD" evidence="3">
    <location>
        <begin position="999"/>
        <end position="1040"/>
    </location>
</feature>
<evidence type="ECO:0000259" key="4">
    <source>
        <dbReference type="Pfam" id="PF24883"/>
    </source>
</evidence>
<feature type="repeat" description="WD" evidence="3">
    <location>
        <begin position="1104"/>
        <end position="1126"/>
    </location>
</feature>
<evidence type="ECO:0000313" key="6">
    <source>
        <dbReference type="Proteomes" id="UP000054477"/>
    </source>
</evidence>
<dbReference type="CDD" id="cd21037">
    <property type="entry name" value="MLKL_NTD"/>
    <property type="match status" value="1"/>
</dbReference>
<reference evidence="5 6" key="1">
    <citation type="submission" date="2014-04" db="EMBL/GenBank/DDBJ databases">
        <authorList>
            <consortium name="DOE Joint Genome Institute"/>
            <person name="Kuo A."/>
            <person name="Kohler A."/>
            <person name="Nagy L.G."/>
            <person name="Floudas D."/>
            <person name="Copeland A."/>
            <person name="Barry K.W."/>
            <person name="Cichocki N."/>
            <person name="Veneault-Fourrey C."/>
            <person name="LaButti K."/>
            <person name="Lindquist E.A."/>
            <person name="Lipzen A."/>
            <person name="Lundell T."/>
            <person name="Morin E."/>
            <person name="Murat C."/>
            <person name="Sun H."/>
            <person name="Tunlid A."/>
            <person name="Henrissat B."/>
            <person name="Grigoriev I.V."/>
            <person name="Hibbett D.S."/>
            <person name="Martin F."/>
            <person name="Nordberg H.P."/>
            <person name="Cantor M.N."/>
            <person name="Hua S.X."/>
        </authorList>
    </citation>
    <scope>NUCLEOTIDE SEQUENCE [LARGE SCALE GENOMIC DNA]</scope>
    <source>
        <strain evidence="5 6">LaAM-08-1</strain>
    </source>
</reference>
<accession>A0A0C9X7W0</accession>
<dbReference type="Pfam" id="PF00400">
    <property type="entry name" value="WD40"/>
    <property type="match status" value="14"/>
</dbReference>
<protein>
    <recommendedName>
        <fullName evidence="4">Nephrocystin 3-like N-terminal domain-containing protein</fullName>
    </recommendedName>
</protein>
<dbReference type="InterPro" id="IPR001680">
    <property type="entry name" value="WD40_rpt"/>
</dbReference>
<dbReference type="PROSITE" id="PS50082">
    <property type="entry name" value="WD_REPEATS_2"/>
    <property type="match status" value="14"/>
</dbReference>
<dbReference type="PROSITE" id="PS50294">
    <property type="entry name" value="WD_REPEATS_REGION"/>
    <property type="match status" value="13"/>
</dbReference>